<dbReference type="GO" id="GO:0000781">
    <property type="term" value="C:chromosome, telomeric region"/>
    <property type="evidence" value="ECO:0007669"/>
    <property type="project" value="EnsemblFungi"/>
</dbReference>
<dbReference type="EMBL" id="KK365159">
    <property type="protein sequence ID" value="KCZ80886.1"/>
    <property type="molecule type" value="Genomic_DNA"/>
</dbReference>
<keyword evidence="5" id="KW-0067">ATP-binding</keyword>
<dbReference type="VEuPathDB" id="MicrosporidiaDB:H312_01714"/>
<dbReference type="GO" id="GO:0006406">
    <property type="term" value="P:mRNA export from nucleus"/>
    <property type="evidence" value="ECO:0007669"/>
    <property type="project" value="EnsemblFungi"/>
</dbReference>
<keyword evidence="11" id="KW-1185">Reference proteome</keyword>
<dbReference type="HOGENOM" id="CLU_003041_1_0_1"/>
<reference evidence="11" key="1">
    <citation type="submission" date="2013-02" db="EMBL/GenBank/DDBJ databases">
        <authorList>
            <consortium name="The Broad Institute Genome Sequencing Platform"/>
            <person name="Cuomo C."/>
            <person name="Becnel J."/>
            <person name="Sanscrainte N."/>
            <person name="Walker B."/>
            <person name="Young S.K."/>
            <person name="Zeng Q."/>
            <person name="Gargeya S."/>
            <person name="Fitzgerald M."/>
            <person name="Haas B."/>
            <person name="Abouelleil A."/>
            <person name="Alvarado L."/>
            <person name="Arachchi H.M."/>
            <person name="Berlin A.M."/>
            <person name="Chapman S.B."/>
            <person name="Dewar J."/>
            <person name="Goldberg J."/>
            <person name="Griggs A."/>
            <person name="Gujja S."/>
            <person name="Hansen M."/>
            <person name="Howarth C."/>
            <person name="Imamovic A."/>
            <person name="Larimer J."/>
            <person name="McCowan C."/>
            <person name="Murphy C."/>
            <person name="Neiman D."/>
            <person name="Pearson M."/>
            <person name="Priest M."/>
            <person name="Roberts A."/>
            <person name="Saif S."/>
            <person name="Shea T."/>
            <person name="Sisk P."/>
            <person name="Sykes S."/>
            <person name="Wortman J."/>
            <person name="Nusbaum C."/>
            <person name="Birren B."/>
        </authorList>
    </citation>
    <scope>NUCLEOTIDE SEQUENCE [LARGE SCALE GENOMIC DNA]</scope>
    <source>
        <strain evidence="11">PRA339</strain>
    </source>
</reference>
<dbReference type="InterPro" id="IPR011545">
    <property type="entry name" value="DEAD/DEAH_box_helicase_dom"/>
</dbReference>
<dbReference type="CDD" id="cd18787">
    <property type="entry name" value="SF2_C_DEAD"/>
    <property type="match status" value="1"/>
</dbReference>
<evidence type="ECO:0000313" key="11">
    <source>
        <dbReference type="Proteomes" id="UP000030655"/>
    </source>
</evidence>
<sequence>MKQDHLEDYEETQEETKIKTTNTAKFTDFLLKEELLQSIKEFQFEHPSEVQQKTIPKAILNVDILCQAKSGMGKTAVFVISTLQQLNYIENEIQILVLVNTKEMAHQIYKEYERFIKNLENVKVDYFSGGNPIHEDVEKLRVYPTIFIGTPGRTLDLLKRKEISLRHVKHFVLDEADHQLQDLSSRWIVQQIFMSTPFKKQSMFFSATFNDYTKEEALKFLKNPHVIIIGDESNLVLHGLRQFYIKVDNKVSMVEKIIDSLKFNQCVIFLREKSDADMLERYLKKNSFPAVAIHSGLQGEERIQRKEDFKKLKYRILVTTNLLSRGIDIQDINLVINYDMPENTETYLHRIGRAGRFDTQGMAISFIKDDKDVIMLNEVQKRFEVEIKEYKFD</sequence>
<dbReference type="PROSITE" id="PS51192">
    <property type="entry name" value="HELICASE_ATP_BIND_1"/>
    <property type="match status" value="1"/>
</dbReference>
<evidence type="ECO:0000256" key="1">
    <source>
        <dbReference type="ARBA" id="ARBA00012552"/>
    </source>
</evidence>
<dbReference type="SUPFAM" id="SSF52540">
    <property type="entry name" value="P-loop containing nucleoside triphosphate hydrolases"/>
    <property type="match status" value="1"/>
</dbReference>
<dbReference type="GO" id="GO:0000398">
    <property type="term" value="P:mRNA splicing, via spliceosome"/>
    <property type="evidence" value="ECO:0007669"/>
    <property type="project" value="EnsemblFungi"/>
</dbReference>
<dbReference type="GO" id="GO:0031124">
    <property type="term" value="P:mRNA 3'-end processing"/>
    <property type="evidence" value="ECO:0007669"/>
    <property type="project" value="EnsemblFungi"/>
</dbReference>
<evidence type="ECO:0000256" key="6">
    <source>
        <dbReference type="PROSITE-ProRule" id="PRU00552"/>
    </source>
</evidence>
<evidence type="ECO:0000256" key="3">
    <source>
        <dbReference type="ARBA" id="ARBA00022801"/>
    </source>
</evidence>
<keyword evidence="3" id="KW-0378">Hydrolase</keyword>
<feature type="domain" description="DEAD-box RNA helicase Q" evidence="9">
    <location>
        <begin position="24"/>
        <end position="52"/>
    </location>
</feature>
<dbReference type="GO" id="GO:0000346">
    <property type="term" value="C:transcription export complex"/>
    <property type="evidence" value="ECO:0007669"/>
    <property type="project" value="EnsemblFungi"/>
</dbReference>
<dbReference type="GO" id="GO:0006368">
    <property type="term" value="P:transcription elongation by RNA polymerase II"/>
    <property type="evidence" value="ECO:0007669"/>
    <property type="project" value="EnsemblFungi"/>
</dbReference>
<evidence type="ECO:0000313" key="10">
    <source>
        <dbReference type="EMBL" id="KCZ80886.1"/>
    </source>
</evidence>
<dbReference type="GO" id="GO:0031509">
    <property type="term" value="P:subtelomeric heterochromatin formation"/>
    <property type="evidence" value="ECO:0007669"/>
    <property type="project" value="EnsemblFungi"/>
</dbReference>
<proteinExistence type="predicted"/>
<evidence type="ECO:0000259" key="9">
    <source>
        <dbReference type="PROSITE" id="PS51195"/>
    </source>
</evidence>
<dbReference type="Proteomes" id="UP000030655">
    <property type="component" value="Unassembled WGS sequence"/>
</dbReference>
<feature type="domain" description="Helicase ATP-binding" evidence="7">
    <location>
        <begin position="55"/>
        <end position="227"/>
    </location>
</feature>
<evidence type="ECO:0000259" key="8">
    <source>
        <dbReference type="PROSITE" id="PS51194"/>
    </source>
</evidence>
<dbReference type="GO" id="GO:0003723">
    <property type="term" value="F:RNA binding"/>
    <property type="evidence" value="ECO:0007669"/>
    <property type="project" value="EnsemblFungi"/>
</dbReference>
<feature type="short sequence motif" description="Q motif" evidence="6">
    <location>
        <begin position="24"/>
        <end position="52"/>
    </location>
</feature>
<dbReference type="Pfam" id="PF00270">
    <property type="entry name" value="DEAD"/>
    <property type="match status" value="1"/>
</dbReference>
<dbReference type="STRING" id="1288291.A0A059F1M6"/>
<dbReference type="EC" id="3.6.4.13" evidence="1"/>
<organism evidence="10 11">
    <name type="scientific">Anncaliia algerae PRA339</name>
    <dbReference type="NCBI Taxonomy" id="1288291"/>
    <lineage>
        <taxon>Eukaryota</taxon>
        <taxon>Fungi</taxon>
        <taxon>Fungi incertae sedis</taxon>
        <taxon>Microsporidia</taxon>
        <taxon>Tubulinosematoidea</taxon>
        <taxon>Tubulinosematidae</taxon>
        <taxon>Anncaliia</taxon>
    </lineage>
</organism>
<dbReference type="GO" id="GO:0016787">
    <property type="term" value="F:hydrolase activity"/>
    <property type="evidence" value="ECO:0007669"/>
    <property type="project" value="UniProtKB-KW"/>
</dbReference>
<evidence type="ECO:0000256" key="4">
    <source>
        <dbReference type="ARBA" id="ARBA00022806"/>
    </source>
</evidence>
<dbReference type="Pfam" id="PF00271">
    <property type="entry name" value="Helicase_C"/>
    <property type="match status" value="1"/>
</dbReference>
<dbReference type="PANTHER" id="PTHR47958">
    <property type="entry name" value="ATP-DEPENDENT RNA HELICASE DBP3"/>
    <property type="match status" value="1"/>
</dbReference>
<dbReference type="InterPro" id="IPR027417">
    <property type="entry name" value="P-loop_NTPase"/>
</dbReference>
<dbReference type="SMART" id="SM00487">
    <property type="entry name" value="DEXDc"/>
    <property type="match status" value="1"/>
</dbReference>
<keyword evidence="2" id="KW-0547">Nucleotide-binding</keyword>
<evidence type="ECO:0000256" key="2">
    <source>
        <dbReference type="ARBA" id="ARBA00022741"/>
    </source>
</evidence>
<dbReference type="PROSITE" id="PS51194">
    <property type="entry name" value="HELICASE_CTER"/>
    <property type="match status" value="1"/>
</dbReference>
<gene>
    <name evidence="10" type="ORF">H312_01714</name>
</gene>
<dbReference type="PROSITE" id="PS51195">
    <property type="entry name" value="Q_MOTIF"/>
    <property type="match status" value="1"/>
</dbReference>
<evidence type="ECO:0000259" key="7">
    <source>
        <dbReference type="PROSITE" id="PS51192"/>
    </source>
</evidence>
<dbReference type="InterPro" id="IPR014014">
    <property type="entry name" value="RNA_helicase_DEAD_Q_motif"/>
</dbReference>
<evidence type="ECO:0000256" key="5">
    <source>
        <dbReference type="ARBA" id="ARBA00022840"/>
    </source>
</evidence>
<reference evidence="10 11" key="2">
    <citation type="submission" date="2014-03" db="EMBL/GenBank/DDBJ databases">
        <title>The Genome Sequence of Anncaliia algerae insect isolate PRA339.</title>
        <authorList>
            <consortium name="The Broad Institute Genome Sequencing Platform"/>
            <consortium name="The Broad Institute Genome Sequencing Center for Infectious Disease"/>
            <person name="Cuomo C."/>
            <person name="Becnel J."/>
            <person name="Sanscrainte N."/>
            <person name="Walker B."/>
            <person name="Young S.K."/>
            <person name="Zeng Q."/>
            <person name="Gargeya S."/>
            <person name="Fitzgerald M."/>
            <person name="Haas B."/>
            <person name="Abouelleil A."/>
            <person name="Alvarado L."/>
            <person name="Arachchi H.M."/>
            <person name="Berlin A.M."/>
            <person name="Chapman S.B."/>
            <person name="Dewar J."/>
            <person name="Goldberg J."/>
            <person name="Griggs A."/>
            <person name="Gujja S."/>
            <person name="Hansen M."/>
            <person name="Howarth C."/>
            <person name="Imamovic A."/>
            <person name="Larimer J."/>
            <person name="McCowan C."/>
            <person name="Murphy C."/>
            <person name="Neiman D."/>
            <person name="Pearson M."/>
            <person name="Priest M."/>
            <person name="Roberts A."/>
            <person name="Saif S."/>
            <person name="Shea T."/>
            <person name="Sisk P."/>
            <person name="Sykes S."/>
            <person name="Wortman J."/>
            <person name="Nusbaum C."/>
            <person name="Birren B."/>
        </authorList>
    </citation>
    <scope>NUCLEOTIDE SEQUENCE [LARGE SCALE GENOMIC DNA]</scope>
    <source>
        <strain evidence="10 11">PRA339</strain>
    </source>
</reference>
<dbReference type="InterPro" id="IPR001650">
    <property type="entry name" value="Helicase_C-like"/>
</dbReference>
<keyword evidence="4" id="KW-0347">Helicase</keyword>
<dbReference type="Gene3D" id="3.40.50.300">
    <property type="entry name" value="P-loop containing nucleotide triphosphate hydrolases"/>
    <property type="match status" value="2"/>
</dbReference>
<dbReference type="GO" id="GO:0006283">
    <property type="term" value="P:transcription-coupled nucleotide-excision repair"/>
    <property type="evidence" value="ECO:0007669"/>
    <property type="project" value="EnsemblFungi"/>
</dbReference>
<dbReference type="GO" id="GO:0005524">
    <property type="term" value="F:ATP binding"/>
    <property type="evidence" value="ECO:0007669"/>
    <property type="project" value="UniProtKB-KW"/>
</dbReference>
<feature type="domain" description="Helicase C-terminal" evidence="8">
    <location>
        <begin position="239"/>
        <end position="393"/>
    </location>
</feature>
<dbReference type="SMART" id="SM00490">
    <property type="entry name" value="HELICc"/>
    <property type="match status" value="1"/>
</dbReference>
<dbReference type="OrthoDB" id="10265785at2759"/>
<protein>
    <recommendedName>
        <fullName evidence="1">RNA helicase</fullName>
        <ecNumber evidence="1">3.6.4.13</ecNumber>
    </recommendedName>
</protein>
<name>A0A059F1M6_9MICR</name>
<dbReference type="InterPro" id="IPR014001">
    <property type="entry name" value="Helicase_ATP-bd"/>
</dbReference>
<dbReference type="AlphaFoldDB" id="A0A059F1M6"/>
<dbReference type="GO" id="GO:0003724">
    <property type="term" value="F:RNA helicase activity"/>
    <property type="evidence" value="ECO:0007669"/>
    <property type="project" value="UniProtKB-EC"/>
</dbReference>
<accession>A0A059F1M6</accession>